<reference evidence="2" key="2">
    <citation type="submission" date="2021-12" db="EMBL/GenBank/DDBJ databases">
        <title>Resequencing data analysis of finger millet.</title>
        <authorList>
            <person name="Hatakeyama M."/>
            <person name="Aluri S."/>
            <person name="Balachadran M.T."/>
            <person name="Sivarajan S.R."/>
            <person name="Poveda L."/>
            <person name="Shimizu-Inatsugi R."/>
            <person name="Schlapbach R."/>
            <person name="Sreeman S.M."/>
            <person name="Shimizu K.K."/>
        </authorList>
    </citation>
    <scope>NUCLEOTIDE SEQUENCE</scope>
</reference>
<keyword evidence="3" id="KW-1185">Reference proteome</keyword>
<organism evidence="2 3">
    <name type="scientific">Eleusine coracana subsp. coracana</name>
    <dbReference type="NCBI Taxonomy" id="191504"/>
    <lineage>
        <taxon>Eukaryota</taxon>
        <taxon>Viridiplantae</taxon>
        <taxon>Streptophyta</taxon>
        <taxon>Embryophyta</taxon>
        <taxon>Tracheophyta</taxon>
        <taxon>Spermatophyta</taxon>
        <taxon>Magnoliopsida</taxon>
        <taxon>Liliopsida</taxon>
        <taxon>Poales</taxon>
        <taxon>Poaceae</taxon>
        <taxon>PACMAD clade</taxon>
        <taxon>Chloridoideae</taxon>
        <taxon>Cynodonteae</taxon>
        <taxon>Eleusininae</taxon>
        <taxon>Eleusine</taxon>
    </lineage>
</organism>
<sequence>MIDDSDGLLLLCDPRQPAALTACRSLRFAAARWHAARRRHGNNNGSDKLLLLCDPRQPAAATACSSSAIRGSPSQGRRATRRRRGSDELVFLCDPRQRRYPGPLRFAPAQRRDGVPLVDAAATTACHLQPIHSCNGLPFGADPGQPGAAMAWAHSGEGCATRE</sequence>
<evidence type="ECO:0000256" key="1">
    <source>
        <dbReference type="SAM" id="MobiDB-lite"/>
    </source>
</evidence>
<feature type="compositionally biased region" description="Polar residues" evidence="1">
    <location>
        <begin position="64"/>
        <end position="75"/>
    </location>
</feature>
<gene>
    <name evidence="2" type="primary">ga00085</name>
    <name evidence="2" type="ORF">PR202_ga00085</name>
</gene>
<protein>
    <submittedName>
        <fullName evidence="2">Uncharacterized protein</fullName>
    </submittedName>
</protein>
<feature type="region of interest" description="Disordered" evidence="1">
    <location>
        <begin position="64"/>
        <end position="85"/>
    </location>
</feature>
<accession>A0AAV5BG52</accession>
<dbReference type="AlphaFoldDB" id="A0AAV5BG52"/>
<proteinExistence type="predicted"/>
<evidence type="ECO:0000313" key="3">
    <source>
        <dbReference type="Proteomes" id="UP001054889"/>
    </source>
</evidence>
<comment type="caution">
    <text evidence="2">The sequence shown here is derived from an EMBL/GenBank/DDBJ whole genome shotgun (WGS) entry which is preliminary data.</text>
</comment>
<dbReference type="Proteomes" id="UP001054889">
    <property type="component" value="Unassembled WGS sequence"/>
</dbReference>
<dbReference type="EMBL" id="BQKI01000001">
    <property type="protein sequence ID" value="GJM84417.1"/>
    <property type="molecule type" value="Genomic_DNA"/>
</dbReference>
<name>A0AAV5BG52_ELECO</name>
<evidence type="ECO:0000313" key="2">
    <source>
        <dbReference type="EMBL" id="GJM84417.1"/>
    </source>
</evidence>
<reference evidence="2" key="1">
    <citation type="journal article" date="2018" name="DNA Res.">
        <title>Multiple hybrid de novo genome assembly of finger millet, an orphan allotetraploid crop.</title>
        <authorList>
            <person name="Hatakeyama M."/>
            <person name="Aluri S."/>
            <person name="Balachadran M.T."/>
            <person name="Sivarajan S.R."/>
            <person name="Patrignani A."/>
            <person name="Gruter S."/>
            <person name="Poveda L."/>
            <person name="Shimizu-Inatsugi R."/>
            <person name="Baeten J."/>
            <person name="Francoijs K.J."/>
            <person name="Nataraja K.N."/>
            <person name="Reddy Y.A.N."/>
            <person name="Phadnis S."/>
            <person name="Ravikumar R.L."/>
            <person name="Schlapbach R."/>
            <person name="Sreeman S.M."/>
            <person name="Shimizu K.K."/>
        </authorList>
    </citation>
    <scope>NUCLEOTIDE SEQUENCE</scope>
</reference>